<organism evidence="5 6">
    <name type="scientific">Microcaecilia unicolor</name>
    <dbReference type="NCBI Taxonomy" id="1415580"/>
    <lineage>
        <taxon>Eukaryota</taxon>
        <taxon>Metazoa</taxon>
        <taxon>Chordata</taxon>
        <taxon>Craniata</taxon>
        <taxon>Vertebrata</taxon>
        <taxon>Euteleostomi</taxon>
        <taxon>Amphibia</taxon>
        <taxon>Gymnophiona</taxon>
        <taxon>Siphonopidae</taxon>
        <taxon>Microcaecilia</taxon>
    </lineage>
</organism>
<evidence type="ECO:0000259" key="4">
    <source>
        <dbReference type="Pfam" id="PF08070"/>
    </source>
</evidence>
<dbReference type="GeneID" id="115458879"/>
<evidence type="ECO:0000313" key="5">
    <source>
        <dbReference type="Proteomes" id="UP000515156"/>
    </source>
</evidence>
<feature type="compositionally biased region" description="Acidic residues" evidence="3">
    <location>
        <begin position="614"/>
        <end position="624"/>
    </location>
</feature>
<sequence length="624" mass="69173">MDSKSSDSGPISGPDYNYILNMSLWSLTKEKVDELIKQRDSKGKELSDLKKKPPSDLWREDLAAFAEELDRVEAQEKEDSLAGFAGKAIKGKVGKPKIKKLQLEETMPSPFGRRIVPEVTSAMKADASKKLLKKKKVDSDSIGIKLEFDDEFGGMLADGGADDSQNTTVQKSPKPKRVKKEPGTRVRRTPQSSKSSGKKVKKRNPWSDDDAESESDLEESEPVVIPRDSLLRRAAAERPKYTFDFSEEEDADDDDDDDDNVSNTNHNNLDDLKVKASPVINNQDDDDDPSDSLYKEDEDFPPVKSKPSSEKSSQEKKDKDFGDLFSFSSYSQKSGNDITKLDSDGDDSGPVYSSSFVKSAEKAPSKTVATKKAKLSLDTPKPKRATKSKKTEPVHSDSDSEFGLPSSDTIPKSKRPTKPKMTEPVHTDSDSEFGLPSSDTIPKSKRPTKPKMTEPVHTDSDSEFGFLSSETTPKPKRPTKPKKTEPVHSDSDLEFGFLSSETAPKPKRPPKSKKADLVNVESDLEFGMPKKAAAPKGKGRGRKRKQSDSENEGEYTPAKKQARSSAGKVRTQKSKKVSTQHDSDGDIFPSDFVSENTSRQQPGRARKEVKYFVESDDEDDFDMF</sequence>
<dbReference type="GO" id="GO:0005524">
    <property type="term" value="F:ATP binding"/>
    <property type="evidence" value="ECO:0007669"/>
    <property type="project" value="InterPro"/>
</dbReference>
<dbReference type="InterPro" id="IPR013760">
    <property type="entry name" value="Topo_IIA-like_dom_sf"/>
</dbReference>
<evidence type="ECO:0000313" key="6">
    <source>
        <dbReference type="RefSeq" id="XP_030044576.1"/>
    </source>
</evidence>
<feature type="compositionally biased region" description="Basic and acidic residues" evidence="3">
    <location>
        <begin position="482"/>
        <end position="491"/>
    </location>
</feature>
<evidence type="ECO:0000256" key="2">
    <source>
        <dbReference type="SAM" id="Coils"/>
    </source>
</evidence>
<feature type="compositionally biased region" description="Basic and acidic residues" evidence="3">
    <location>
        <begin position="307"/>
        <end position="322"/>
    </location>
</feature>
<reference evidence="6" key="1">
    <citation type="submission" date="2025-08" db="UniProtKB">
        <authorList>
            <consortium name="RefSeq"/>
        </authorList>
    </citation>
    <scope>IDENTIFICATION</scope>
</reference>
<dbReference type="Pfam" id="PF08070">
    <property type="entry name" value="DTHCT"/>
    <property type="match status" value="1"/>
</dbReference>
<feature type="compositionally biased region" description="Basic and acidic residues" evidence="3">
    <location>
        <begin position="229"/>
        <end position="241"/>
    </location>
</feature>
<feature type="compositionally biased region" description="Basic and acidic residues" evidence="3">
    <location>
        <begin position="451"/>
        <end position="460"/>
    </location>
</feature>
<gene>
    <name evidence="6" type="primary">LOC115458879</name>
</gene>
<feature type="compositionally biased region" description="Acidic residues" evidence="3">
    <location>
        <begin position="245"/>
        <end position="260"/>
    </location>
</feature>
<dbReference type="GO" id="GO:0000712">
    <property type="term" value="P:resolution of meiotic recombination intermediates"/>
    <property type="evidence" value="ECO:0007669"/>
    <property type="project" value="TreeGrafter"/>
</dbReference>
<dbReference type="GO" id="GO:0003677">
    <property type="term" value="F:DNA binding"/>
    <property type="evidence" value="ECO:0007669"/>
    <property type="project" value="UniProtKB-KW"/>
</dbReference>
<feature type="coiled-coil region" evidence="2">
    <location>
        <begin position="32"/>
        <end position="75"/>
    </location>
</feature>
<dbReference type="PANTHER" id="PTHR10169">
    <property type="entry name" value="DNA TOPOISOMERASE/GYRASE"/>
    <property type="match status" value="1"/>
</dbReference>
<dbReference type="InterPro" id="IPR013757">
    <property type="entry name" value="Topo_IIA_A_a_sf"/>
</dbReference>
<dbReference type="Proteomes" id="UP000515156">
    <property type="component" value="Unplaced"/>
</dbReference>
<feature type="compositionally biased region" description="Basic and acidic residues" evidence="3">
    <location>
        <begin position="389"/>
        <end position="398"/>
    </location>
</feature>
<protein>
    <submittedName>
        <fullName evidence="6">DNA topoisomerase 2-beta-like</fullName>
    </submittedName>
</protein>
<dbReference type="AlphaFoldDB" id="A0A6P7WTQ7"/>
<dbReference type="OrthoDB" id="276498at2759"/>
<dbReference type="Gene3D" id="1.10.268.10">
    <property type="entry name" value="Topoisomerase, domain 3"/>
    <property type="match status" value="1"/>
</dbReference>
<feature type="compositionally biased region" description="Basic and acidic residues" evidence="3">
    <location>
        <begin position="420"/>
        <end position="429"/>
    </location>
</feature>
<evidence type="ECO:0000256" key="3">
    <source>
        <dbReference type="SAM" id="MobiDB-lite"/>
    </source>
</evidence>
<feature type="compositionally biased region" description="Polar residues" evidence="3">
    <location>
        <begin position="326"/>
        <end position="337"/>
    </location>
</feature>
<dbReference type="GO" id="GO:0000819">
    <property type="term" value="P:sister chromatid segregation"/>
    <property type="evidence" value="ECO:0007669"/>
    <property type="project" value="TreeGrafter"/>
</dbReference>
<feature type="compositionally biased region" description="Acidic residues" evidence="3">
    <location>
        <begin position="283"/>
        <end position="300"/>
    </location>
</feature>
<dbReference type="SUPFAM" id="SSF56719">
    <property type="entry name" value="Type II DNA topoisomerase"/>
    <property type="match status" value="1"/>
</dbReference>
<dbReference type="GO" id="GO:0005634">
    <property type="term" value="C:nucleus"/>
    <property type="evidence" value="ECO:0007669"/>
    <property type="project" value="TreeGrafter"/>
</dbReference>
<proteinExistence type="predicted"/>
<dbReference type="InterPro" id="IPR050634">
    <property type="entry name" value="DNA_Topoisomerase_II"/>
</dbReference>
<dbReference type="GO" id="GO:0003918">
    <property type="term" value="F:DNA topoisomerase type II (double strand cut, ATP-hydrolyzing) activity"/>
    <property type="evidence" value="ECO:0007669"/>
    <property type="project" value="InterPro"/>
</dbReference>
<dbReference type="PANTHER" id="PTHR10169:SF36">
    <property type="entry name" value="DNA TOPOISOMERASE 2-BETA"/>
    <property type="match status" value="1"/>
</dbReference>
<dbReference type="InterPro" id="IPR012542">
    <property type="entry name" value="DTHCT"/>
</dbReference>
<feature type="domain" description="DTHCT" evidence="4">
    <location>
        <begin position="507"/>
        <end position="612"/>
    </location>
</feature>
<evidence type="ECO:0000256" key="1">
    <source>
        <dbReference type="ARBA" id="ARBA00023125"/>
    </source>
</evidence>
<keyword evidence="1" id="KW-0238">DNA-binding</keyword>
<feature type="region of interest" description="Disordered" evidence="3">
    <location>
        <begin position="153"/>
        <end position="624"/>
    </location>
</feature>
<keyword evidence="5" id="KW-1185">Reference proteome</keyword>
<dbReference type="InParanoid" id="A0A6P7WTQ7"/>
<feature type="compositionally biased region" description="Acidic residues" evidence="3">
    <location>
        <begin position="207"/>
        <end position="221"/>
    </location>
</feature>
<keyword evidence="2" id="KW-0175">Coiled coil</keyword>
<name>A0A6P7WTQ7_9AMPH</name>
<dbReference type="KEGG" id="muo:115458879"/>
<dbReference type="RefSeq" id="XP_030044576.1">
    <property type="nucleotide sequence ID" value="XM_030188716.1"/>
</dbReference>
<accession>A0A6P7WTQ7</accession>